<dbReference type="PROSITE" id="PS50931">
    <property type="entry name" value="HTH_LYSR"/>
    <property type="match status" value="1"/>
</dbReference>
<dbReference type="PANTHER" id="PTHR30537">
    <property type="entry name" value="HTH-TYPE TRANSCRIPTIONAL REGULATOR"/>
    <property type="match status" value="1"/>
</dbReference>
<gene>
    <name evidence="6" type="ORF">SAMN04490205_3172</name>
</gene>
<feature type="domain" description="HTH lysR-type" evidence="5">
    <location>
        <begin position="45"/>
        <end position="102"/>
    </location>
</feature>
<dbReference type="SUPFAM" id="SSF53850">
    <property type="entry name" value="Periplasmic binding protein-like II"/>
    <property type="match status" value="1"/>
</dbReference>
<keyword evidence="4" id="KW-0804">Transcription</keyword>
<dbReference type="CDD" id="cd08432">
    <property type="entry name" value="PBP2_GcdR_TrpI_HvrB_AmpR_like"/>
    <property type="match status" value="1"/>
</dbReference>
<keyword evidence="2" id="KW-0805">Transcription regulation</keyword>
<evidence type="ECO:0000256" key="1">
    <source>
        <dbReference type="ARBA" id="ARBA00009437"/>
    </source>
</evidence>
<organism evidence="6 7">
    <name type="scientific">Pseudomonas trivialis</name>
    <dbReference type="NCBI Taxonomy" id="200450"/>
    <lineage>
        <taxon>Bacteria</taxon>
        <taxon>Pseudomonadati</taxon>
        <taxon>Pseudomonadota</taxon>
        <taxon>Gammaproteobacteria</taxon>
        <taxon>Pseudomonadales</taxon>
        <taxon>Pseudomonadaceae</taxon>
        <taxon>Pseudomonas</taxon>
    </lineage>
</organism>
<dbReference type="Proteomes" id="UP000183126">
    <property type="component" value="Chromosome I"/>
</dbReference>
<keyword evidence="3" id="KW-0238">DNA-binding</keyword>
<dbReference type="PANTHER" id="PTHR30537:SF5">
    <property type="entry name" value="HTH-TYPE TRANSCRIPTIONAL ACTIVATOR TTDR-RELATED"/>
    <property type="match status" value="1"/>
</dbReference>
<dbReference type="InterPro" id="IPR058163">
    <property type="entry name" value="LysR-type_TF_proteobact-type"/>
</dbReference>
<accession>A0ABY0UGM0</accession>
<dbReference type="InterPro" id="IPR036390">
    <property type="entry name" value="WH_DNA-bd_sf"/>
</dbReference>
<proteinExistence type="inferred from homology"/>
<dbReference type="Gene3D" id="1.10.10.10">
    <property type="entry name" value="Winged helix-like DNA-binding domain superfamily/Winged helix DNA-binding domain"/>
    <property type="match status" value="1"/>
</dbReference>
<evidence type="ECO:0000313" key="6">
    <source>
        <dbReference type="EMBL" id="SDS65169.1"/>
    </source>
</evidence>
<dbReference type="RefSeq" id="WP_231986793.1">
    <property type="nucleotide sequence ID" value="NZ_JYLK01000007.1"/>
</dbReference>
<comment type="similarity">
    <text evidence="1">Belongs to the LysR transcriptional regulatory family.</text>
</comment>
<dbReference type="Pfam" id="PF03466">
    <property type="entry name" value="LysR_substrate"/>
    <property type="match status" value="1"/>
</dbReference>
<dbReference type="InterPro" id="IPR036388">
    <property type="entry name" value="WH-like_DNA-bd_sf"/>
</dbReference>
<dbReference type="Gene3D" id="3.40.190.10">
    <property type="entry name" value="Periplasmic binding protein-like II"/>
    <property type="match status" value="2"/>
</dbReference>
<evidence type="ECO:0000256" key="2">
    <source>
        <dbReference type="ARBA" id="ARBA00023015"/>
    </source>
</evidence>
<reference evidence="6 7" key="1">
    <citation type="submission" date="2016-10" db="EMBL/GenBank/DDBJ databases">
        <authorList>
            <person name="Varghese N."/>
            <person name="Submissions S."/>
        </authorList>
    </citation>
    <scope>NUCLEOTIDE SEQUENCE [LARGE SCALE GENOMIC DNA]</scope>
    <source>
        <strain evidence="6 7">BS3111</strain>
    </source>
</reference>
<dbReference type="InterPro" id="IPR005119">
    <property type="entry name" value="LysR_subst-bd"/>
</dbReference>
<keyword evidence="7" id="KW-1185">Reference proteome</keyword>
<protein>
    <submittedName>
        <fullName evidence="6">Transcriptional regulator, LysR family</fullName>
    </submittedName>
</protein>
<dbReference type="InterPro" id="IPR000847">
    <property type="entry name" value="LysR_HTH_N"/>
</dbReference>
<dbReference type="SUPFAM" id="SSF46785">
    <property type="entry name" value="Winged helix' DNA-binding domain"/>
    <property type="match status" value="1"/>
</dbReference>
<evidence type="ECO:0000256" key="3">
    <source>
        <dbReference type="ARBA" id="ARBA00023125"/>
    </source>
</evidence>
<sequence>MGFSLEVGICCWPAANVDCAKVHKPLQIMCFQSIEEKNYAMRADTPLRAIACFDAVMQTGSVSLAASQLFVTPGAVGQQIRKLEGWLGTPLFVRNVRRLRPTAEALSYWEQVKPALRQLETANLAARGVRDRQVRLSLPPAFANAWFAMRMPLFTARHPEVQLHLSTSTDTVDFNDATCDLAVRHFDGHGSDVNAELLLPDEVRVYCSPAYRDRLGLHSLDCLPGATLLYTTSHAHWSQWLSSVAMSPDSFSSGLKFDQSELAIDAARRNQGLVLTSPWLVEEDVQLGLLVPVFDSALKTGKGYYLVQAKDVVLGEAAHLLRRWLCDVAQSARENR</sequence>
<evidence type="ECO:0000256" key="4">
    <source>
        <dbReference type="ARBA" id="ARBA00023163"/>
    </source>
</evidence>
<dbReference type="EMBL" id="LT629760">
    <property type="protein sequence ID" value="SDS65169.1"/>
    <property type="molecule type" value="Genomic_DNA"/>
</dbReference>
<evidence type="ECO:0000259" key="5">
    <source>
        <dbReference type="PROSITE" id="PS50931"/>
    </source>
</evidence>
<dbReference type="Pfam" id="PF00126">
    <property type="entry name" value="HTH_1"/>
    <property type="match status" value="1"/>
</dbReference>
<name>A0ABY0UGM0_9PSED</name>
<evidence type="ECO:0000313" key="7">
    <source>
        <dbReference type="Proteomes" id="UP000183126"/>
    </source>
</evidence>